<evidence type="ECO:0000313" key="1">
    <source>
        <dbReference type="Proteomes" id="UP000887576"/>
    </source>
</evidence>
<name>A0AC34Q565_9BILA</name>
<dbReference type="Proteomes" id="UP000887576">
    <property type="component" value="Unplaced"/>
</dbReference>
<organism evidence="1 2">
    <name type="scientific">Panagrolaimus sp. JU765</name>
    <dbReference type="NCBI Taxonomy" id="591449"/>
    <lineage>
        <taxon>Eukaryota</taxon>
        <taxon>Metazoa</taxon>
        <taxon>Ecdysozoa</taxon>
        <taxon>Nematoda</taxon>
        <taxon>Chromadorea</taxon>
        <taxon>Rhabditida</taxon>
        <taxon>Tylenchina</taxon>
        <taxon>Panagrolaimomorpha</taxon>
        <taxon>Panagrolaimoidea</taxon>
        <taxon>Panagrolaimidae</taxon>
        <taxon>Panagrolaimus</taxon>
    </lineage>
</organism>
<reference evidence="2" key="1">
    <citation type="submission" date="2022-11" db="UniProtKB">
        <authorList>
            <consortium name="WormBaseParasite"/>
        </authorList>
    </citation>
    <scope>IDENTIFICATION</scope>
</reference>
<dbReference type="WBParaSite" id="JU765_v2.g13035.t1">
    <property type="protein sequence ID" value="JU765_v2.g13035.t1"/>
    <property type="gene ID" value="JU765_v2.g13035"/>
</dbReference>
<protein>
    <submittedName>
        <fullName evidence="2">Uncharacterized protein</fullName>
    </submittedName>
</protein>
<evidence type="ECO:0000313" key="2">
    <source>
        <dbReference type="WBParaSite" id="JU765_v2.g13035.t1"/>
    </source>
</evidence>
<proteinExistence type="predicted"/>
<sequence>MKKSVMASLRFIDKHWKICGKTDDGGPKNQEVDCGKLQVTGEIIRENYYRINATFISERDPVRNTNVDATSTVFGVIQIGLRGGIFQYTNALKILGKPSPSMNFEEGFFCFPGFVLTSNDKCVNDTRRQKRNSDGVKTQVFGNVIF</sequence>
<accession>A0AC34Q565</accession>